<dbReference type="Proteomes" id="UP000292686">
    <property type="component" value="Unassembled WGS sequence"/>
</dbReference>
<keyword evidence="1" id="KW-0732">Signal</keyword>
<evidence type="ECO:0000313" key="3">
    <source>
        <dbReference type="EMBL" id="NYD67692.1"/>
    </source>
</evidence>
<dbReference type="Gene3D" id="3.10.105.10">
    <property type="entry name" value="Dipeptide-binding Protein, Domain 3"/>
    <property type="match status" value="1"/>
</dbReference>
<name>A0A4Q2MDA3_9MICO</name>
<evidence type="ECO:0000256" key="1">
    <source>
        <dbReference type="SAM" id="SignalP"/>
    </source>
</evidence>
<reference evidence="4 5" key="1">
    <citation type="submission" date="2019-01" db="EMBL/GenBank/DDBJ databases">
        <title>Agromyces.</title>
        <authorList>
            <person name="Li J."/>
        </authorList>
    </citation>
    <scope>NUCLEOTIDE SEQUENCE [LARGE SCALE GENOMIC DNA]</scope>
    <source>
        <strain evidence="4 5">DSM 23870</strain>
    </source>
</reference>
<dbReference type="AlphaFoldDB" id="A0A4Q2MDA3"/>
<dbReference type="SUPFAM" id="SSF53850">
    <property type="entry name" value="Periplasmic binding protein-like II"/>
    <property type="match status" value="1"/>
</dbReference>
<reference evidence="3 6" key="2">
    <citation type="submission" date="2020-07" db="EMBL/GenBank/DDBJ databases">
        <title>Sequencing the genomes of 1000 actinobacteria strains.</title>
        <authorList>
            <person name="Klenk H.-P."/>
        </authorList>
    </citation>
    <scope>NUCLEOTIDE SEQUENCE [LARGE SCALE GENOMIC DNA]</scope>
    <source>
        <strain evidence="3 6">DSM 23870</strain>
    </source>
</reference>
<keyword evidence="5" id="KW-1185">Reference proteome</keyword>
<feature type="signal peptide" evidence="1">
    <location>
        <begin position="1"/>
        <end position="23"/>
    </location>
</feature>
<evidence type="ECO:0000313" key="4">
    <source>
        <dbReference type="EMBL" id="RXZ88111.1"/>
    </source>
</evidence>
<evidence type="ECO:0000259" key="2">
    <source>
        <dbReference type="Pfam" id="PF00496"/>
    </source>
</evidence>
<feature type="domain" description="Solute-binding protein family 5" evidence="2">
    <location>
        <begin position="83"/>
        <end position="418"/>
    </location>
</feature>
<dbReference type="Gene3D" id="3.40.190.10">
    <property type="entry name" value="Periplasmic binding protein-like II"/>
    <property type="match status" value="1"/>
</dbReference>
<dbReference type="GO" id="GO:0015833">
    <property type="term" value="P:peptide transport"/>
    <property type="evidence" value="ECO:0007669"/>
    <property type="project" value="TreeGrafter"/>
</dbReference>
<feature type="chain" id="PRO_5044089017" evidence="1">
    <location>
        <begin position="24"/>
        <end position="511"/>
    </location>
</feature>
<proteinExistence type="predicted"/>
<comment type="caution">
    <text evidence="4">The sequence shown here is derived from an EMBL/GenBank/DDBJ whole genome shotgun (WGS) entry which is preliminary data.</text>
</comment>
<dbReference type="PIRSF" id="PIRSF002741">
    <property type="entry name" value="MppA"/>
    <property type="match status" value="1"/>
</dbReference>
<dbReference type="Pfam" id="PF00496">
    <property type="entry name" value="SBP_bac_5"/>
    <property type="match status" value="1"/>
</dbReference>
<dbReference type="PANTHER" id="PTHR30290">
    <property type="entry name" value="PERIPLASMIC BINDING COMPONENT OF ABC TRANSPORTER"/>
    <property type="match status" value="1"/>
</dbReference>
<dbReference type="InterPro" id="IPR030678">
    <property type="entry name" value="Peptide/Ni-bd"/>
</dbReference>
<dbReference type="PROSITE" id="PS51257">
    <property type="entry name" value="PROKAR_LIPOPROTEIN"/>
    <property type="match status" value="1"/>
</dbReference>
<dbReference type="GO" id="GO:0043190">
    <property type="term" value="C:ATP-binding cassette (ABC) transporter complex"/>
    <property type="evidence" value="ECO:0007669"/>
    <property type="project" value="InterPro"/>
</dbReference>
<dbReference type="Proteomes" id="UP000581087">
    <property type="component" value="Unassembled WGS sequence"/>
</dbReference>
<protein>
    <submittedName>
        <fullName evidence="3">Peptide/nickel transport system substrate-binding protein</fullName>
    </submittedName>
</protein>
<dbReference type="InterPro" id="IPR039424">
    <property type="entry name" value="SBP_5"/>
</dbReference>
<accession>A0A4Q2MDA3</accession>
<dbReference type="RefSeq" id="WP_129172375.1">
    <property type="nucleotide sequence ID" value="NZ_JACCBI010000001.1"/>
</dbReference>
<dbReference type="OrthoDB" id="3225986at2"/>
<evidence type="ECO:0000313" key="5">
    <source>
        <dbReference type="Proteomes" id="UP000292686"/>
    </source>
</evidence>
<dbReference type="EMBL" id="SDPM01000001">
    <property type="protein sequence ID" value="RXZ88111.1"/>
    <property type="molecule type" value="Genomic_DNA"/>
</dbReference>
<dbReference type="InterPro" id="IPR000914">
    <property type="entry name" value="SBP_5_dom"/>
</dbReference>
<dbReference type="EMBL" id="JACCBI010000001">
    <property type="protein sequence ID" value="NYD67692.1"/>
    <property type="molecule type" value="Genomic_DNA"/>
</dbReference>
<dbReference type="GO" id="GO:1904680">
    <property type="term" value="F:peptide transmembrane transporter activity"/>
    <property type="evidence" value="ECO:0007669"/>
    <property type="project" value="TreeGrafter"/>
</dbReference>
<dbReference type="GO" id="GO:0042597">
    <property type="term" value="C:periplasmic space"/>
    <property type="evidence" value="ECO:0007669"/>
    <property type="project" value="UniProtKB-ARBA"/>
</dbReference>
<organism evidence="4 5">
    <name type="scientific">Agromyces atrinae</name>
    <dbReference type="NCBI Taxonomy" id="592376"/>
    <lineage>
        <taxon>Bacteria</taxon>
        <taxon>Bacillati</taxon>
        <taxon>Actinomycetota</taxon>
        <taxon>Actinomycetes</taxon>
        <taxon>Micrococcales</taxon>
        <taxon>Microbacteriaceae</taxon>
        <taxon>Agromyces</taxon>
    </lineage>
</organism>
<sequence>MRDQVSRPAVRVTLAALLTLAVAAGGAACATSDVASTEQAAVYRMPITDPASEIDPLTAADQSAMAITGLVTEPLVSLTRDGELMPRLAVDWTASDDGLVWTIELRPDARFNDGSPVTAADVVSTFDALIADDSVSPGHGAFVGIVESVAVGDEDSVEFTLSRPFSDLPILFTGTNTGILPADYEVGSWLENPIGAGQFLLEDYTIGVGATYVANPDYWNADAIELDGVELKIYDDFAASVLAFQADEIDRIGLTVESASTIDVSQYETISSGYNRFDGIFLDVTAPPFDDVAVREALAWAIDREALVANVYEGNADVANDTTFFPDYSPQPSGLVQREQDLEMVAELLGGRTPSFTLTTANQLLGEVLQQQLNAVPGFEVGLEVLSTEQYFADGEASPWLTAPVTVTNWAKRVPSQYVSLVYGAGAPWNASHYANPALEELTAQFDATTDAVARQELADRIAHVQWSDVPVVIPAYSKSQALQNPRVKGEFIGAIDFYTGYNFAGISIEP</sequence>
<gene>
    <name evidence="3" type="ORF">BJ972_002211</name>
    <name evidence="4" type="ORF">ESP50_02695</name>
</gene>
<evidence type="ECO:0000313" key="6">
    <source>
        <dbReference type="Proteomes" id="UP000581087"/>
    </source>
</evidence>